<gene>
    <name evidence="2" type="ORF">CDEB00056_LOCUS2422</name>
</gene>
<feature type="region of interest" description="Disordered" evidence="1">
    <location>
        <begin position="127"/>
        <end position="150"/>
    </location>
</feature>
<proteinExistence type="predicted"/>
<dbReference type="InterPro" id="IPR036812">
    <property type="entry name" value="NAD(P)_OxRdtase_dom_sf"/>
</dbReference>
<organism evidence="2">
    <name type="scientific">Chaetoceros debilis</name>
    <dbReference type="NCBI Taxonomy" id="122233"/>
    <lineage>
        <taxon>Eukaryota</taxon>
        <taxon>Sar</taxon>
        <taxon>Stramenopiles</taxon>
        <taxon>Ochrophyta</taxon>
        <taxon>Bacillariophyta</taxon>
        <taxon>Coscinodiscophyceae</taxon>
        <taxon>Chaetocerotophycidae</taxon>
        <taxon>Chaetocerotales</taxon>
        <taxon>Chaetocerotaceae</taxon>
        <taxon>Chaetoceros</taxon>
    </lineage>
</organism>
<reference evidence="2" key="1">
    <citation type="submission" date="2021-01" db="EMBL/GenBank/DDBJ databases">
        <authorList>
            <person name="Corre E."/>
            <person name="Pelletier E."/>
            <person name="Niang G."/>
            <person name="Scheremetjew M."/>
            <person name="Finn R."/>
            <person name="Kale V."/>
            <person name="Holt S."/>
            <person name="Cochrane G."/>
            <person name="Meng A."/>
            <person name="Brown T."/>
            <person name="Cohen L."/>
        </authorList>
    </citation>
    <scope>NUCLEOTIDE SEQUENCE</scope>
    <source>
        <strain evidence="2">MM31A-1</strain>
    </source>
</reference>
<dbReference type="Gene3D" id="3.20.20.100">
    <property type="entry name" value="NADP-dependent oxidoreductase domain"/>
    <property type="match status" value="1"/>
</dbReference>
<dbReference type="EMBL" id="HBIO01003524">
    <property type="protein sequence ID" value="CAE0457581.1"/>
    <property type="molecule type" value="Transcribed_RNA"/>
</dbReference>
<dbReference type="AlphaFoldDB" id="A0A7S3PW94"/>
<name>A0A7S3PW94_9STRA</name>
<protein>
    <recommendedName>
        <fullName evidence="3">NADP-dependent oxidoreductase domain-containing protein</fullName>
    </recommendedName>
</protein>
<accession>A0A7S3PW94</accession>
<evidence type="ECO:0000313" key="2">
    <source>
        <dbReference type="EMBL" id="CAE0457581.1"/>
    </source>
</evidence>
<dbReference type="SUPFAM" id="SSF51430">
    <property type="entry name" value="NAD(P)-linked oxidoreductase"/>
    <property type="match status" value="1"/>
</dbReference>
<evidence type="ECO:0008006" key="3">
    <source>
        <dbReference type="Google" id="ProtNLM"/>
    </source>
</evidence>
<sequence>MAKEDLRTQDEVDPATFNLPVERGYEEWRLQRIQKAYCNAENCRRRDLAIKLAKKSDLRLAQVAMLYPLTKGKHISVIFGSAKPDHIDDMVSLQHFKIDEIAMSQFVNPGTVRNNIVPYKSKRVVNKEHSNMKQPLPSVSISPKSAALET</sequence>
<evidence type="ECO:0000256" key="1">
    <source>
        <dbReference type="SAM" id="MobiDB-lite"/>
    </source>
</evidence>